<accession>H8X0V7</accession>
<keyword evidence="2" id="KW-1185">Reference proteome</keyword>
<dbReference type="KEGG" id="cot:CORT_0B02810"/>
<gene>
    <name evidence="1" type="ORF">CORT_0B02810</name>
</gene>
<organism evidence="1 2">
    <name type="scientific">Candida orthopsilosis (strain 90-125)</name>
    <name type="common">Yeast</name>
    <dbReference type="NCBI Taxonomy" id="1136231"/>
    <lineage>
        <taxon>Eukaryota</taxon>
        <taxon>Fungi</taxon>
        <taxon>Dikarya</taxon>
        <taxon>Ascomycota</taxon>
        <taxon>Saccharomycotina</taxon>
        <taxon>Pichiomycetes</taxon>
        <taxon>Debaryomycetaceae</taxon>
        <taxon>Candida/Lodderomyces clade</taxon>
        <taxon>Candida</taxon>
    </lineage>
</organism>
<dbReference type="EMBL" id="HE681720">
    <property type="protein sequence ID" value="CCG21996.1"/>
    <property type="molecule type" value="Genomic_DNA"/>
</dbReference>
<dbReference type="Proteomes" id="UP000005018">
    <property type="component" value="Chromosome 2"/>
</dbReference>
<dbReference type="RefSeq" id="XP_003867434.1">
    <property type="nucleotide sequence ID" value="XM_003867386.1"/>
</dbReference>
<evidence type="ECO:0000313" key="1">
    <source>
        <dbReference type="EMBL" id="CCG21996.1"/>
    </source>
</evidence>
<reference evidence="1 2" key="1">
    <citation type="journal article" date="2012" name="PLoS ONE">
        <title>Sequence and analysis of the genome of the pathogenic yeast Candida orthopsilosis.</title>
        <authorList>
            <person name="Riccombeni A."/>
            <person name="Vidanes G."/>
            <person name="Proux-Wera E."/>
            <person name="Wolfe K.H."/>
            <person name="Butler G."/>
        </authorList>
    </citation>
    <scope>NUCLEOTIDE SEQUENCE [LARGE SCALE GENOMIC DNA]</scope>
    <source>
        <strain evidence="1 2">Co 90-125</strain>
    </source>
</reference>
<dbReference type="GeneID" id="14538760"/>
<sequence length="194" mass="21187">MSISSRQFESSTFKDPGIAHTVEYEASSSNDQVSHSSPQDNTAMRETKLDEHNAMLTKIRIIRHVAAKSIGTEIPFFEAADQSSDICRSLGIDEAFSVGRSDINDSKSITSGTTNERSAFNPEMKMPVLRSNALHEERSIGINAMTFTIKILDTSEAVKTHGETYASGTPIPSFDDTAPLSEIGRNLGIDECLK</sequence>
<name>H8X0V7_CANO9</name>
<evidence type="ECO:0000313" key="2">
    <source>
        <dbReference type="Proteomes" id="UP000005018"/>
    </source>
</evidence>
<protein>
    <submittedName>
        <fullName evidence="1">Uncharacterized protein</fullName>
    </submittedName>
</protein>
<dbReference type="HOGENOM" id="CLU_1402246_0_0_1"/>
<dbReference type="AlphaFoldDB" id="H8X0V7"/>
<proteinExistence type="predicted"/>
<dbReference type="OrthoDB" id="4026333at2759"/>